<comment type="caution">
    <text evidence="1">The sequence shown here is derived from an EMBL/GenBank/DDBJ whole genome shotgun (WGS) entry which is preliminary data.</text>
</comment>
<dbReference type="RefSeq" id="WP_004446219.1">
    <property type="nucleotide sequence ID" value="NZ_AKXB02000107.1"/>
</dbReference>
<protein>
    <submittedName>
        <fullName evidence="1">Uncharacterized protein</fullName>
    </submittedName>
</protein>
<gene>
    <name evidence="1" type="ORF">LEP1GSC024_2372</name>
</gene>
<accession>M6Y4A2</accession>
<dbReference type="AlphaFoldDB" id="M6Y4A2"/>
<organism evidence="1 2">
    <name type="scientific">Leptospira noguchii str. 2001034031</name>
    <dbReference type="NCBI Taxonomy" id="1193053"/>
    <lineage>
        <taxon>Bacteria</taxon>
        <taxon>Pseudomonadati</taxon>
        <taxon>Spirochaetota</taxon>
        <taxon>Spirochaetia</taxon>
        <taxon>Leptospirales</taxon>
        <taxon>Leptospiraceae</taxon>
        <taxon>Leptospira</taxon>
    </lineage>
</organism>
<evidence type="ECO:0000313" key="2">
    <source>
        <dbReference type="Proteomes" id="UP000012138"/>
    </source>
</evidence>
<evidence type="ECO:0000313" key="1">
    <source>
        <dbReference type="EMBL" id="EMO89167.1"/>
    </source>
</evidence>
<proteinExistence type="predicted"/>
<sequence length="96" mass="11090">MIAESNYLDPTSAIPVILDEQPLDGKIFGFVAYEVSQKYSDSHCIAGIAYWKWLCENPDLIPDLFKMDNTEFYFFGSLVVPEKLRSFRNEKKQDSN</sequence>
<reference evidence="1 2" key="1">
    <citation type="submission" date="2013-01" db="EMBL/GenBank/DDBJ databases">
        <authorList>
            <person name="Harkins D.M."/>
            <person name="Durkin A.S."/>
            <person name="Brinkac L.M."/>
            <person name="Haft D.H."/>
            <person name="Selengut J.D."/>
            <person name="Sanka R."/>
            <person name="DePew J."/>
            <person name="Purushe J."/>
            <person name="Whelen A.C."/>
            <person name="Vinetz J.M."/>
            <person name="Sutton G.G."/>
            <person name="Nierman W.C."/>
            <person name="Fouts D.E."/>
        </authorList>
    </citation>
    <scope>NUCLEOTIDE SEQUENCE [LARGE SCALE GENOMIC DNA]</scope>
    <source>
        <strain evidence="1 2">2001034031</strain>
    </source>
</reference>
<dbReference type="EMBL" id="AKXB02000107">
    <property type="protein sequence ID" value="EMO89167.1"/>
    <property type="molecule type" value="Genomic_DNA"/>
</dbReference>
<name>M6Y4A2_9LEPT</name>
<dbReference type="Proteomes" id="UP000012138">
    <property type="component" value="Unassembled WGS sequence"/>
</dbReference>